<accession>A0A2P4Q956</accession>
<evidence type="ECO:0000313" key="1">
    <source>
        <dbReference type="EMBL" id="POG74128.1"/>
    </source>
</evidence>
<keyword evidence="2" id="KW-1185">Reference proteome</keyword>
<gene>
    <name evidence="1" type="ORF">GLOIN_2v1579710</name>
</gene>
<feature type="non-terminal residue" evidence="1">
    <location>
        <position position="56"/>
    </location>
</feature>
<reference evidence="1 2" key="1">
    <citation type="journal article" date="2013" name="Proc. Natl. Acad. Sci. U.S.A.">
        <title>Genome of an arbuscular mycorrhizal fungus provides insight into the oldest plant symbiosis.</title>
        <authorList>
            <person name="Tisserant E."/>
            <person name="Malbreil M."/>
            <person name="Kuo A."/>
            <person name="Kohler A."/>
            <person name="Symeonidi A."/>
            <person name="Balestrini R."/>
            <person name="Charron P."/>
            <person name="Duensing N."/>
            <person name="Frei Dit Frey N."/>
            <person name="Gianinazzi-Pearson V."/>
            <person name="Gilbert L.B."/>
            <person name="Handa Y."/>
            <person name="Herr J.R."/>
            <person name="Hijri M."/>
            <person name="Koul R."/>
            <person name="Kawaguchi M."/>
            <person name="Krajinski F."/>
            <person name="Lammers P.J."/>
            <person name="Masclaux F.G."/>
            <person name="Murat C."/>
            <person name="Morin E."/>
            <person name="Ndikumana S."/>
            <person name="Pagni M."/>
            <person name="Petitpierre D."/>
            <person name="Requena N."/>
            <person name="Rosikiewicz P."/>
            <person name="Riley R."/>
            <person name="Saito K."/>
            <person name="San Clemente H."/>
            <person name="Shapiro H."/>
            <person name="van Tuinen D."/>
            <person name="Becard G."/>
            <person name="Bonfante P."/>
            <person name="Paszkowski U."/>
            <person name="Shachar-Hill Y.Y."/>
            <person name="Tuskan G.A."/>
            <person name="Young P.W."/>
            <person name="Sanders I.R."/>
            <person name="Henrissat B."/>
            <person name="Rensing S.A."/>
            <person name="Grigoriev I.V."/>
            <person name="Corradi N."/>
            <person name="Roux C."/>
            <person name="Martin F."/>
        </authorList>
    </citation>
    <scope>NUCLEOTIDE SEQUENCE [LARGE SCALE GENOMIC DNA]</scope>
    <source>
        <strain evidence="1 2">DAOM 197198</strain>
    </source>
</reference>
<evidence type="ECO:0000313" key="2">
    <source>
        <dbReference type="Proteomes" id="UP000018888"/>
    </source>
</evidence>
<comment type="caution">
    <text evidence="1">The sequence shown here is derived from an EMBL/GenBank/DDBJ whole genome shotgun (WGS) entry which is preliminary data.</text>
</comment>
<protein>
    <submittedName>
        <fullName evidence="1">Uncharacterized protein</fullName>
    </submittedName>
</protein>
<feature type="non-terminal residue" evidence="1">
    <location>
        <position position="1"/>
    </location>
</feature>
<name>A0A2P4Q956_RHIID</name>
<reference evidence="1 2" key="2">
    <citation type="journal article" date="2018" name="New Phytol.">
        <title>High intraspecific genome diversity in the model arbuscular mycorrhizal symbiont Rhizophagus irregularis.</title>
        <authorList>
            <person name="Chen E.C.H."/>
            <person name="Morin E."/>
            <person name="Beaudet D."/>
            <person name="Noel J."/>
            <person name="Yildirir G."/>
            <person name="Ndikumana S."/>
            <person name="Charron P."/>
            <person name="St-Onge C."/>
            <person name="Giorgi J."/>
            <person name="Kruger M."/>
            <person name="Marton T."/>
            <person name="Ropars J."/>
            <person name="Grigoriev I.V."/>
            <person name="Hainaut M."/>
            <person name="Henrissat B."/>
            <person name="Roux C."/>
            <person name="Martin F."/>
            <person name="Corradi N."/>
        </authorList>
    </citation>
    <scope>NUCLEOTIDE SEQUENCE [LARGE SCALE GENOMIC DNA]</scope>
    <source>
        <strain evidence="1 2">DAOM 197198</strain>
    </source>
</reference>
<dbReference type="EMBL" id="AUPC02000075">
    <property type="protein sequence ID" value="POG74128.1"/>
    <property type="molecule type" value="Genomic_DNA"/>
</dbReference>
<dbReference type="AlphaFoldDB" id="A0A2P4Q956"/>
<organism evidence="1 2">
    <name type="scientific">Rhizophagus irregularis (strain DAOM 181602 / DAOM 197198 / MUCL 43194)</name>
    <name type="common">Arbuscular mycorrhizal fungus</name>
    <name type="synonym">Glomus intraradices</name>
    <dbReference type="NCBI Taxonomy" id="747089"/>
    <lineage>
        <taxon>Eukaryota</taxon>
        <taxon>Fungi</taxon>
        <taxon>Fungi incertae sedis</taxon>
        <taxon>Mucoromycota</taxon>
        <taxon>Glomeromycotina</taxon>
        <taxon>Glomeromycetes</taxon>
        <taxon>Glomerales</taxon>
        <taxon>Glomeraceae</taxon>
        <taxon>Rhizophagus</taxon>
    </lineage>
</organism>
<dbReference type="Proteomes" id="UP000018888">
    <property type="component" value="Unassembled WGS sequence"/>
</dbReference>
<sequence>NYQNISNEILQQEANNDLERNKLINKVANYLQVKFINLKIYLNQKMQQKVYFNHFI</sequence>
<proteinExistence type="predicted"/>